<proteinExistence type="predicted"/>
<dbReference type="InterPro" id="IPR007899">
    <property type="entry name" value="CHAD_dom"/>
</dbReference>
<evidence type="ECO:0000259" key="2">
    <source>
        <dbReference type="PROSITE" id="PS51708"/>
    </source>
</evidence>
<dbReference type="SMART" id="SM00880">
    <property type="entry name" value="CHAD"/>
    <property type="match status" value="1"/>
</dbReference>
<dbReference type="PANTHER" id="PTHR39339">
    <property type="entry name" value="SLR1444 PROTEIN"/>
    <property type="match status" value="1"/>
</dbReference>
<dbReference type="AlphaFoldDB" id="A0A1I7MWH8"/>
<evidence type="ECO:0000313" key="4">
    <source>
        <dbReference type="Proteomes" id="UP000199423"/>
    </source>
</evidence>
<sequence length="358" mass="39965">MPYRFKINEPVEKGFRRIAREQFDSSIAELSGPTADPKGVHECRKSIKRLRALIRLSAVSVGTKKARRRTKALGEIGRLLSARRDQTVMFETIQKLADEFPEAVAAFVPLKAALTARAGNQPERLDAETADRARGLLDAEAKKIERLDFKHKGFAALAGGLETSYRKARKAIAYAYDEPTDENFHELRKAVQWHWRQMALLARAWPDEFAVRVNASRELSQWLGDDHDLAVLVVAVSAAPDMADEQKEAAIAICRRQQQVLRAKAEFRVKRLFSEKTRAFIKRAAAYWEHGRALDPLVDAPSLVQPVPQAADAARAELNGRADERSDERGGEPDKARAASKPRLATKSVASAPSQRRA</sequence>
<keyword evidence="4" id="KW-1185">Reference proteome</keyword>
<dbReference type="PROSITE" id="PS51708">
    <property type="entry name" value="CHAD"/>
    <property type="match status" value="1"/>
</dbReference>
<feature type="compositionally biased region" description="Basic and acidic residues" evidence="1">
    <location>
        <begin position="314"/>
        <end position="337"/>
    </location>
</feature>
<dbReference type="PANTHER" id="PTHR39339:SF1">
    <property type="entry name" value="CHAD DOMAIN-CONTAINING PROTEIN"/>
    <property type="match status" value="1"/>
</dbReference>
<evidence type="ECO:0000313" key="3">
    <source>
        <dbReference type="EMBL" id="SFV26696.1"/>
    </source>
</evidence>
<accession>A0A1I7MWH8</accession>
<dbReference type="Gene3D" id="1.40.20.10">
    <property type="entry name" value="CHAD domain"/>
    <property type="match status" value="1"/>
</dbReference>
<evidence type="ECO:0000256" key="1">
    <source>
        <dbReference type="SAM" id="MobiDB-lite"/>
    </source>
</evidence>
<gene>
    <name evidence="3" type="ORF">SAMN04488557_0559</name>
</gene>
<dbReference type="OrthoDB" id="9810907at2"/>
<organism evidence="3 4">
    <name type="scientific">Hyphomicrobium facile</name>
    <dbReference type="NCBI Taxonomy" id="51670"/>
    <lineage>
        <taxon>Bacteria</taxon>
        <taxon>Pseudomonadati</taxon>
        <taxon>Pseudomonadota</taxon>
        <taxon>Alphaproteobacteria</taxon>
        <taxon>Hyphomicrobiales</taxon>
        <taxon>Hyphomicrobiaceae</taxon>
        <taxon>Hyphomicrobium</taxon>
    </lineage>
</organism>
<name>A0A1I7MWH8_9HYPH</name>
<feature type="region of interest" description="Disordered" evidence="1">
    <location>
        <begin position="309"/>
        <end position="358"/>
    </location>
</feature>
<protein>
    <submittedName>
        <fullName evidence="3">CHAD domain-containing protein</fullName>
    </submittedName>
</protein>
<feature type="compositionally biased region" description="Polar residues" evidence="1">
    <location>
        <begin position="348"/>
        <end position="358"/>
    </location>
</feature>
<dbReference type="InterPro" id="IPR038186">
    <property type="entry name" value="CHAD_dom_sf"/>
</dbReference>
<dbReference type="Proteomes" id="UP000199423">
    <property type="component" value="Unassembled WGS sequence"/>
</dbReference>
<dbReference type="EMBL" id="FPCH01000001">
    <property type="protein sequence ID" value="SFV26696.1"/>
    <property type="molecule type" value="Genomic_DNA"/>
</dbReference>
<dbReference type="STRING" id="51670.SAMN04488557_0559"/>
<feature type="domain" description="CHAD" evidence="2">
    <location>
        <begin position="8"/>
        <end position="278"/>
    </location>
</feature>
<reference evidence="4" key="1">
    <citation type="submission" date="2016-10" db="EMBL/GenBank/DDBJ databases">
        <authorList>
            <person name="Varghese N."/>
            <person name="Submissions S."/>
        </authorList>
    </citation>
    <scope>NUCLEOTIDE SEQUENCE [LARGE SCALE GENOMIC DNA]</scope>
    <source>
        <strain evidence="4">DSM 1565</strain>
    </source>
</reference>
<dbReference type="Pfam" id="PF05235">
    <property type="entry name" value="CHAD"/>
    <property type="match status" value="1"/>
</dbReference>
<dbReference type="RefSeq" id="WP_092863903.1">
    <property type="nucleotide sequence ID" value="NZ_FPCH01000001.1"/>
</dbReference>